<sequence length="157" mass="17181">MSICSAATSHILRRRPIPVLFFQFCHRHLPCAVAPNRRCSTNSPCCSDLVSSLPSIPQAVDLPAAVLPRRRSKHGPEAGLFTFQPSYTVTEAALNAYTRILAKKYPSFCTNCVSPDMNCNSGILNIDEGAESIVRVALLPNGSVTGQFFIRKELTPF</sequence>
<dbReference type="PANTHER" id="PTHR43490">
    <property type="entry name" value="(+)-NEOMENTHOL DEHYDROGENASE"/>
    <property type="match status" value="1"/>
</dbReference>
<gene>
    <name evidence="4" type="ORF">M0R45_005761</name>
</gene>
<keyword evidence="2" id="KW-0521">NADP</keyword>
<evidence type="ECO:0000313" key="4">
    <source>
        <dbReference type="EMBL" id="KAK9950262.1"/>
    </source>
</evidence>
<dbReference type="SUPFAM" id="SSF51735">
    <property type="entry name" value="NAD(P)-binding Rossmann-fold domains"/>
    <property type="match status" value="1"/>
</dbReference>
<evidence type="ECO:0000256" key="1">
    <source>
        <dbReference type="ARBA" id="ARBA00006484"/>
    </source>
</evidence>
<dbReference type="Gene3D" id="3.40.50.720">
    <property type="entry name" value="NAD(P)-binding Rossmann-like Domain"/>
    <property type="match status" value="1"/>
</dbReference>
<dbReference type="PANTHER" id="PTHR43490:SF98">
    <property type="entry name" value="OS02G0640600 PROTEIN"/>
    <property type="match status" value="1"/>
</dbReference>
<evidence type="ECO:0000256" key="3">
    <source>
        <dbReference type="ARBA" id="ARBA00023002"/>
    </source>
</evidence>
<keyword evidence="3" id="KW-0560">Oxidoreductase</keyword>
<protein>
    <submittedName>
        <fullName evidence="4">Uncharacterized protein</fullName>
    </submittedName>
</protein>
<dbReference type="EMBL" id="JBEDUW010000001">
    <property type="protein sequence ID" value="KAK9950262.1"/>
    <property type="molecule type" value="Genomic_DNA"/>
</dbReference>
<name>A0AAW1YNJ0_RUBAR</name>
<organism evidence="4 5">
    <name type="scientific">Rubus argutus</name>
    <name type="common">Southern blackberry</name>
    <dbReference type="NCBI Taxonomy" id="59490"/>
    <lineage>
        <taxon>Eukaryota</taxon>
        <taxon>Viridiplantae</taxon>
        <taxon>Streptophyta</taxon>
        <taxon>Embryophyta</taxon>
        <taxon>Tracheophyta</taxon>
        <taxon>Spermatophyta</taxon>
        <taxon>Magnoliopsida</taxon>
        <taxon>eudicotyledons</taxon>
        <taxon>Gunneridae</taxon>
        <taxon>Pentapetalae</taxon>
        <taxon>rosids</taxon>
        <taxon>fabids</taxon>
        <taxon>Rosales</taxon>
        <taxon>Rosaceae</taxon>
        <taxon>Rosoideae</taxon>
        <taxon>Rosoideae incertae sedis</taxon>
        <taxon>Rubus</taxon>
    </lineage>
</organism>
<dbReference type="InterPro" id="IPR036291">
    <property type="entry name" value="NAD(P)-bd_dom_sf"/>
</dbReference>
<reference evidence="4 5" key="1">
    <citation type="journal article" date="2023" name="G3 (Bethesda)">
        <title>A chromosome-length genome assembly and annotation of blackberry (Rubus argutus, cv. 'Hillquist').</title>
        <authorList>
            <person name="Bruna T."/>
            <person name="Aryal R."/>
            <person name="Dudchenko O."/>
            <person name="Sargent D.J."/>
            <person name="Mead D."/>
            <person name="Buti M."/>
            <person name="Cavallini A."/>
            <person name="Hytonen T."/>
            <person name="Andres J."/>
            <person name="Pham M."/>
            <person name="Weisz D."/>
            <person name="Mascagni F."/>
            <person name="Usai G."/>
            <person name="Natali L."/>
            <person name="Bassil N."/>
            <person name="Fernandez G.E."/>
            <person name="Lomsadze A."/>
            <person name="Armour M."/>
            <person name="Olukolu B."/>
            <person name="Poorten T."/>
            <person name="Britton C."/>
            <person name="Davik J."/>
            <person name="Ashrafi H."/>
            <person name="Aiden E.L."/>
            <person name="Borodovsky M."/>
            <person name="Worthington M."/>
        </authorList>
    </citation>
    <scope>NUCLEOTIDE SEQUENCE [LARGE SCALE GENOMIC DNA]</scope>
    <source>
        <strain evidence="4">PI 553951</strain>
    </source>
</reference>
<dbReference type="GO" id="GO:0016020">
    <property type="term" value="C:membrane"/>
    <property type="evidence" value="ECO:0007669"/>
    <property type="project" value="TreeGrafter"/>
</dbReference>
<proteinExistence type="inferred from homology"/>
<accession>A0AAW1YNJ0</accession>
<evidence type="ECO:0000256" key="2">
    <source>
        <dbReference type="ARBA" id="ARBA00022857"/>
    </source>
</evidence>
<dbReference type="AlphaFoldDB" id="A0AAW1YNJ0"/>
<comment type="similarity">
    <text evidence="1">Belongs to the short-chain dehydrogenases/reductases (SDR) family.</text>
</comment>
<comment type="caution">
    <text evidence="4">The sequence shown here is derived from an EMBL/GenBank/DDBJ whole genome shotgun (WGS) entry which is preliminary data.</text>
</comment>
<keyword evidence="5" id="KW-1185">Reference proteome</keyword>
<evidence type="ECO:0000313" key="5">
    <source>
        <dbReference type="Proteomes" id="UP001457282"/>
    </source>
</evidence>
<dbReference type="Proteomes" id="UP001457282">
    <property type="component" value="Unassembled WGS sequence"/>
</dbReference>
<dbReference type="GO" id="GO:0016491">
    <property type="term" value="F:oxidoreductase activity"/>
    <property type="evidence" value="ECO:0007669"/>
    <property type="project" value="UniProtKB-KW"/>
</dbReference>